<evidence type="ECO:0000313" key="4">
    <source>
        <dbReference type="Proteomes" id="UP000799779"/>
    </source>
</evidence>
<dbReference type="PANTHER" id="PTHR24361:SF785">
    <property type="entry name" value="DUAL SPECIFICITY MITOGEN-ACTIVATED PROTEIN KINASE KINASE 1"/>
    <property type="match status" value="1"/>
</dbReference>
<sequence length="355" mass="39991">MSLLRLAIKTSIHQASLCQLTSRTGTRMASTITSTIVGKSGRIYTIGNVIREHPQVPHLKIYKAESENESFVVKRVPEQFHNLSKQIASEVDCSRHLRIHVDCQDGERFLIYRYFKTTMLPLIQDHPEIPAPESLKILRNVGEAIQELHAKDWLHNDVKPDNILVDWESDSEGNMQVTDALLGDFDISYNLPPGAVLQSSQAIGNVMWRSPEGQTGRGITKASDVYSFGLVLLTAFSCLFAFGGGPFLIINNINDMIAKGISPEQEILTRHFTFFGLPPEALFKQINSEEWTSTLTLWSKIAEEIVRQHPEDKFESWGQDMPPDVYSAISAMTNIDPTARPTMAQVLAHEWWTNE</sequence>
<protein>
    <submittedName>
        <fullName evidence="3">Kinase-like protein</fullName>
    </submittedName>
</protein>
<keyword evidence="1" id="KW-0472">Membrane</keyword>
<dbReference type="GO" id="GO:0005524">
    <property type="term" value="F:ATP binding"/>
    <property type="evidence" value="ECO:0007669"/>
    <property type="project" value="InterPro"/>
</dbReference>
<proteinExistence type="predicted"/>
<gene>
    <name evidence="3" type="ORF">P154DRAFT_457328</name>
</gene>
<feature type="domain" description="Protein kinase" evidence="2">
    <location>
        <begin position="1"/>
        <end position="352"/>
    </location>
</feature>
<feature type="transmembrane region" description="Helical" evidence="1">
    <location>
        <begin position="225"/>
        <end position="250"/>
    </location>
</feature>
<dbReference type="SMART" id="SM00220">
    <property type="entry name" value="S_TKc"/>
    <property type="match status" value="1"/>
</dbReference>
<dbReference type="PROSITE" id="PS50011">
    <property type="entry name" value="PROTEIN_KINASE_DOM"/>
    <property type="match status" value="1"/>
</dbReference>
<dbReference type="Proteomes" id="UP000799779">
    <property type="component" value="Unassembled WGS sequence"/>
</dbReference>
<reference evidence="3" key="1">
    <citation type="journal article" date="2020" name="Stud. Mycol.">
        <title>101 Dothideomycetes genomes: a test case for predicting lifestyles and emergence of pathogens.</title>
        <authorList>
            <person name="Haridas S."/>
            <person name="Albert R."/>
            <person name="Binder M."/>
            <person name="Bloem J."/>
            <person name="Labutti K."/>
            <person name="Salamov A."/>
            <person name="Andreopoulos B."/>
            <person name="Baker S."/>
            <person name="Barry K."/>
            <person name="Bills G."/>
            <person name="Bluhm B."/>
            <person name="Cannon C."/>
            <person name="Castanera R."/>
            <person name="Culley D."/>
            <person name="Daum C."/>
            <person name="Ezra D."/>
            <person name="Gonzalez J."/>
            <person name="Henrissat B."/>
            <person name="Kuo A."/>
            <person name="Liang C."/>
            <person name="Lipzen A."/>
            <person name="Lutzoni F."/>
            <person name="Magnuson J."/>
            <person name="Mondo S."/>
            <person name="Nolan M."/>
            <person name="Ohm R."/>
            <person name="Pangilinan J."/>
            <person name="Park H.-J."/>
            <person name="Ramirez L."/>
            <person name="Alfaro M."/>
            <person name="Sun H."/>
            <person name="Tritt A."/>
            <person name="Yoshinaga Y."/>
            <person name="Zwiers L.-H."/>
            <person name="Turgeon B."/>
            <person name="Goodwin S."/>
            <person name="Spatafora J."/>
            <person name="Crous P."/>
            <person name="Grigoriev I."/>
        </authorList>
    </citation>
    <scope>NUCLEOTIDE SEQUENCE</scope>
    <source>
        <strain evidence="3">CBS 123094</strain>
    </source>
</reference>
<keyword evidence="1" id="KW-0812">Transmembrane</keyword>
<name>A0A6A5WX95_9PLEO</name>
<dbReference type="AlphaFoldDB" id="A0A6A5WX95"/>
<keyword evidence="1" id="KW-1133">Transmembrane helix</keyword>
<evidence type="ECO:0000256" key="1">
    <source>
        <dbReference type="SAM" id="Phobius"/>
    </source>
</evidence>
<dbReference type="Pfam" id="PF00069">
    <property type="entry name" value="Pkinase"/>
    <property type="match status" value="1"/>
</dbReference>
<dbReference type="InterPro" id="IPR011009">
    <property type="entry name" value="Kinase-like_dom_sf"/>
</dbReference>
<dbReference type="SUPFAM" id="SSF56112">
    <property type="entry name" value="Protein kinase-like (PK-like)"/>
    <property type="match status" value="1"/>
</dbReference>
<dbReference type="EMBL" id="ML977563">
    <property type="protein sequence ID" value="KAF2005369.1"/>
    <property type="molecule type" value="Genomic_DNA"/>
</dbReference>
<dbReference type="InterPro" id="IPR000719">
    <property type="entry name" value="Prot_kinase_dom"/>
</dbReference>
<evidence type="ECO:0000259" key="2">
    <source>
        <dbReference type="PROSITE" id="PS50011"/>
    </source>
</evidence>
<keyword evidence="3" id="KW-0418">Kinase</keyword>
<feature type="non-terminal residue" evidence="3">
    <location>
        <position position="355"/>
    </location>
</feature>
<evidence type="ECO:0000313" key="3">
    <source>
        <dbReference type="EMBL" id="KAF2005369.1"/>
    </source>
</evidence>
<dbReference type="GO" id="GO:0005737">
    <property type="term" value="C:cytoplasm"/>
    <property type="evidence" value="ECO:0007669"/>
    <property type="project" value="TreeGrafter"/>
</dbReference>
<dbReference type="Gene3D" id="1.10.510.10">
    <property type="entry name" value="Transferase(Phosphotransferase) domain 1"/>
    <property type="match status" value="1"/>
</dbReference>
<organism evidence="3 4">
    <name type="scientific">Amniculicola lignicola CBS 123094</name>
    <dbReference type="NCBI Taxonomy" id="1392246"/>
    <lineage>
        <taxon>Eukaryota</taxon>
        <taxon>Fungi</taxon>
        <taxon>Dikarya</taxon>
        <taxon>Ascomycota</taxon>
        <taxon>Pezizomycotina</taxon>
        <taxon>Dothideomycetes</taxon>
        <taxon>Pleosporomycetidae</taxon>
        <taxon>Pleosporales</taxon>
        <taxon>Amniculicolaceae</taxon>
        <taxon>Amniculicola</taxon>
    </lineage>
</organism>
<dbReference type="OrthoDB" id="10252171at2759"/>
<dbReference type="PANTHER" id="PTHR24361">
    <property type="entry name" value="MITOGEN-ACTIVATED KINASE KINASE KINASE"/>
    <property type="match status" value="1"/>
</dbReference>
<keyword evidence="4" id="KW-1185">Reference proteome</keyword>
<accession>A0A6A5WX95</accession>
<keyword evidence="3" id="KW-0808">Transferase</keyword>
<dbReference type="GO" id="GO:0004674">
    <property type="term" value="F:protein serine/threonine kinase activity"/>
    <property type="evidence" value="ECO:0007669"/>
    <property type="project" value="TreeGrafter"/>
</dbReference>
<dbReference type="InterPro" id="IPR053235">
    <property type="entry name" value="Ser_Thr_kinase"/>
</dbReference>